<evidence type="ECO:0000313" key="3">
    <source>
        <dbReference type="Proteomes" id="UP001500631"/>
    </source>
</evidence>
<evidence type="ECO:0000256" key="1">
    <source>
        <dbReference type="SAM" id="Phobius"/>
    </source>
</evidence>
<accession>A0ABP9MWA3</accession>
<feature type="transmembrane region" description="Helical" evidence="1">
    <location>
        <begin position="46"/>
        <end position="65"/>
    </location>
</feature>
<organism evidence="2 3">
    <name type="scientific">Wohlfahrtiimonas larvae</name>
    <dbReference type="NCBI Taxonomy" id="1157986"/>
    <lineage>
        <taxon>Bacteria</taxon>
        <taxon>Pseudomonadati</taxon>
        <taxon>Pseudomonadota</taxon>
        <taxon>Gammaproteobacteria</taxon>
        <taxon>Cardiobacteriales</taxon>
        <taxon>Ignatzschineriaceae</taxon>
        <taxon>Wohlfahrtiimonas</taxon>
    </lineage>
</organism>
<name>A0ABP9MWA3_9GAMM</name>
<evidence type="ECO:0000313" key="2">
    <source>
        <dbReference type="EMBL" id="GAA5102669.1"/>
    </source>
</evidence>
<dbReference type="Proteomes" id="UP001500631">
    <property type="component" value="Unassembled WGS sequence"/>
</dbReference>
<dbReference type="RefSeq" id="WP_077926580.1">
    <property type="nucleotide sequence ID" value="NZ_BAABKE010000007.1"/>
</dbReference>
<dbReference type="EMBL" id="BAABKE010000007">
    <property type="protein sequence ID" value="GAA5102669.1"/>
    <property type="molecule type" value="Genomic_DNA"/>
</dbReference>
<reference evidence="3" key="1">
    <citation type="journal article" date="2019" name="Int. J. Syst. Evol. Microbiol.">
        <title>The Global Catalogue of Microorganisms (GCM) 10K type strain sequencing project: providing services to taxonomists for standard genome sequencing and annotation.</title>
        <authorList>
            <consortium name="The Broad Institute Genomics Platform"/>
            <consortium name="The Broad Institute Genome Sequencing Center for Infectious Disease"/>
            <person name="Wu L."/>
            <person name="Ma J."/>
        </authorList>
    </citation>
    <scope>NUCLEOTIDE SEQUENCE [LARGE SCALE GENOMIC DNA]</scope>
    <source>
        <strain evidence="3">JCM 18424</strain>
    </source>
</reference>
<sequence length="73" mass="7973">MKILKEILSNDDGRYSTTNFIQIIALIALIVGFFIGLFLKSDVLEVMVIALTSIAVATPATKGFATRKRGQND</sequence>
<keyword evidence="1" id="KW-1133">Transmembrane helix</keyword>
<gene>
    <name evidence="2" type="ORF">GCM10023338_20270</name>
</gene>
<comment type="caution">
    <text evidence="2">The sequence shown here is derived from an EMBL/GenBank/DDBJ whole genome shotgun (WGS) entry which is preliminary data.</text>
</comment>
<proteinExistence type="predicted"/>
<feature type="transmembrane region" description="Helical" evidence="1">
    <location>
        <begin position="20"/>
        <end position="40"/>
    </location>
</feature>
<keyword evidence="1" id="KW-0812">Transmembrane</keyword>
<protein>
    <submittedName>
        <fullName evidence="2">Uncharacterized protein</fullName>
    </submittedName>
</protein>
<dbReference type="InterPro" id="IPR020300">
    <property type="entry name" value="DUF2644"/>
</dbReference>
<dbReference type="Pfam" id="PF10841">
    <property type="entry name" value="DUF2644"/>
    <property type="match status" value="1"/>
</dbReference>
<keyword evidence="3" id="KW-1185">Reference proteome</keyword>
<keyword evidence="1" id="KW-0472">Membrane</keyword>